<dbReference type="Pfam" id="PF25601">
    <property type="entry name" value="AAA_lid_14"/>
    <property type="match status" value="1"/>
</dbReference>
<dbReference type="PROSITE" id="PS50045">
    <property type="entry name" value="SIGMA54_INTERACT_4"/>
    <property type="match status" value="1"/>
</dbReference>
<reference evidence="8 9" key="1">
    <citation type="submission" date="2017-08" db="EMBL/GenBank/DDBJ databases">
        <title>Infants hospitalized years apart are colonized by the same room-sourced microbial strains.</title>
        <authorList>
            <person name="Brooks B."/>
            <person name="Olm M.R."/>
            <person name="Firek B.A."/>
            <person name="Baker R."/>
            <person name="Thomas B.C."/>
            <person name="Morowitz M.J."/>
            <person name="Banfield J.F."/>
        </authorList>
    </citation>
    <scope>NUCLEOTIDE SEQUENCE [LARGE SCALE GENOMIC DNA]</scope>
    <source>
        <strain evidence="8">S2_003_000_R2_14</strain>
    </source>
</reference>
<dbReference type="InterPro" id="IPR002078">
    <property type="entry name" value="Sigma_54_int"/>
</dbReference>
<dbReference type="SUPFAM" id="SSF49879">
    <property type="entry name" value="SMAD/FHA domain"/>
    <property type="match status" value="1"/>
</dbReference>
<keyword evidence="3" id="KW-0805">Transcription regulation</keyword>
<dbReference type="SUPFAM" id="SSF52540">
    <property type="entry name" value="P-loop containing nucleoside triphosphate hydrolases"/>
    <property type="match status" value="1"/>
</dbReference>
<evidence type="ECO:0000256" key="5">
    <source>
        <dbReference type="ARBA" id="ARBA00023163"/>
    </source>
</evidence>
<evidence type="ECO:0000259" key="6">
    <source>
        <dbReference type="PROSITE" id="PS50006"/>
    </source>
</evidence>
<dbReference type="Pfam" id="PF00158">
    <property type="entry name" value="Sigma54_activat"/>
    <property type="match status" value="1"/>
</dbReference>
<dbReference type="Gene3D" id="3.40.50.300">
    <property type="entry name" value="P-loop containing nucleotide triphosphate hydrolases"/>
    <property type="match status" value="1"/>
</dbReference>
<evidence type="ECO:0000256" key="1">
    <source>
        <dbReference type="ARBA" id="ARBA00022741"/>
    </source>
</evidence>
<dbReference type="EMBL" id="QFQP01000001">
    <property type="protein sequence ID" value="PZR18364.1"/>
    <property type="molecule type" value="Genomic_DNA"/>
</dbReference>
<keyword evidence="2" id="KW-0067">ATP-binding</keyword>
<dbReference type="SMART" id="SM00240">
    <property type="entry name" value="FHA"/>
    <property type="match status" value="1"/>
</dbReference>
<dbReference type="SMART" id="SM00382">
    <property type="entry name" value="AAA"/>
    <property type="match status" value="1"/>
</dbReference>
<dbReference type="GO" id="GO:0006355">
    <property type="term" value="P:regulation of DNA-templated transcription"/>
    <property type="evidence" value="ECO:0007669"/>
    <property type="project" value="InterPro"/>
</dbReference>
<dbReference type="CDD" id="cd00009">
    <property type="entry name" value="AAA"/>
    <property type="match status" value="1"/>
</dbReference>
<evidence type="ECO:0000256" key="4">
    <source>
        <dbReference type="ARBA" id="ARBA00023125"/>
    </source>
</evidence>
<dbReference type="InterPro" id="IPR000253">
    <property type="entry name" value="FHA_dom"/>
</dbReference>
<dbReference type="CDD" id="cd00060">
    <property type="entry name" value="FHA"/>
    <property type="match status" value="1"/>
</dbReference>
<feature type="domain" description="FHA" evidence="6">
    <location>
        <begin position="39"/>
        <end position="88"/>
    </location>
</feature>
<keyword evidence="5" id="KW-0804">Transcription</keyword>
<dbReference type="FunFam" id="3.40.50.300:FF:000006">
    <property type="entry name" value="DNA-binding transcriptional regulator NtrC"/>
    <property type="match status" value="1"/>
</dbReference>
<gene>
    <name evidence="8" type="ORF">DI536_00320</name>
</gene>
<dbReference type="Gene3D" id="2.60.200.20">
    <property type="match status" value="1"/>
</dbReference>
<evidence type="ECO:0000259" key="7">
    <source>
        <dbReference type="PROSITE" id="PS50045"/>
    </source>
</evidence>
<dbReference type="SUPFAM" id="SSF46689">
    <property type="entry name" value="Homeodomain-like"/>
    <property type="match status" value="1"/>
</dbReference>
<evidence type="ECO:0000313" key="9">
    <source>
        <dbReference type="Proteomes" id="UP000249061"/>
    </source>
</evidence>
<evidence type="ECO:0000313" key="8">
    <source>
        <dbReference type="EMBL" id="PZR18364.1"/>
    </source>
</evidence>
<evidence type="ECO:0000256" key="3">
    <source>
        <dbReference type="ARBA" id="ARBA00023015"/>
    </source>
</evidence>
<dbReference type="InterPro" id="IPR003593">
    <property type="entry name" value="AAA+_ATPase"/>
</dbReference>
<dbReference type="Gene3D" id="1.10.8.60">
    <property type="match status" value="1"/>
</dbReference>
<dbReference type="PROSITE" id="PS50006">
    <property type="entry name" value="FHA_DOMAIN"/>
    <property type="match status" value="1"/>
</dbReference>
<dbReference type="Pfam" id="PF00498">
    <property type="entry name" value="FHA"/>
    <property type="match status" value="1"/>
</dbReference>
<sequence>MSQGTLPVAVVGLPVRTLSLRVVGGADLGLALADATGPVTIGNAEGNSLRLTDPSVSRFHVELSRKGDRVLVKDLGSTNGTAVNGLLITEAAVPPGSVLTLGHTQIEVSGGKTGSLALSEKDSLGPLKGQSPVMRALLARIDTAARSESAVLLNGESGTGKELIARALHERGPRAKKPFVTVDCGSLSPGLVTSELFGHERGAFTGADRRHIGAFERANGGTVFLDEIGELPPTLQANLLGVLERRRFRRVGSQEELSVDVRVVSATHRDLRAAVNTGQFRLDLFFRLAVVKLDVPPLRARLDDLELLITHFLREAGSDATVAQLFPKDVLTTLRAHQWPGNVRELRNLVEATLAMGEPPKLEAEAVSSGDVSAAAFPGPERTYKEARADVLQRFEGGYLKKLLELTKGNVSAASRHAKMDRSHLIELLQRHGLRDEA</sequence>
<dbReference type="InterPro" id="IPR009057">
    <property type="entry name" value="Homeodomain-like_sf"/>
</dbReference>
<evidence type="ECO:0000256" key="2">
    <source>
        <dbReference type="ARBA" id="ARBA00022840"/>
    </source>
</evidence>
<name>A0A2W5VRQ7_9BACT</name>
<dbReference type="GO" id="GO:0003677">
    <property type="term" value="F:DNA binding"/>
    <property type="evidence" value="ECO:0007669"/>
    <property type="project" value="UniProtKB-KW"/>
</dbReference>
<keyword evidence="1" id="KW-0547">Nucleotide-binding</keyword>
<dbReference type="Gene3D" id="1.10.10.60">
    <property type="entry name" value="Homeodomain-like"/>
    <property type="match status" value="1"/>
</dbReference>
<organism evidence="8 9">
    <name type="scientific">Archangium gephyra</name>
    <dbReference type="NCBI Taxonomy" id="48"/>
    <lineage>
        <taxon>Bacteria</taxon>
        <taxon>Pseudomonadati</taxon>
        <taxon>Myxococcota</taxon>
        <taxon>Myxococcia</taxon>
        <taxon>Myxococcales</taxon>
        <taxon>Cystobacterineae</taxon>
        <taxon>Archangiaceae</taxon>
        <taxon>Archangium</taxon>
    </lineage>
</organism>
<dbReference type="PANTHER" id="PTHR32071:SF117">
    <property type="entry name" value="PTS-DEPENDENT DIHYDROXYACETONE KINASE OPERON REGULATORY PROTEIN-RELATED"/>
    <property type="match status" value="1"/>
</dbReference>
<protein>
    <submittedName>
        <fullName evidence="8">Uncharacterized protein</fullName>
    </submittedName>
</protein>
<dbReference type="PANTHER" id="PTHR32071">
    <property type="entry name" value="TRANSCRIPTIONAL REGULATORY PROTEIN"/>
    <property type="match status" value="1"/>
</dbReference>
<dbReference type="PROSITE" id="PS00688">
    <property type="entry name" value="SIGMA54_INTERACT_3"/>
    <property type="match status" value="1"/>
</dbReference>
<comment type="caution">
    <text evidence="8">The sequence shown here is derived from an EMBL/GenBank/DDBJ whole genome shotgun (WGS) entry which is preliminary data.</text>
</comment>
<dbReference type="GO" id="GO:0005524">
    <property type="term" value="F:ATP binding"/>
    <property type="evidence" value="ECO:0007669"/>
    <property type="project" value="UniProtKB-KW"/>
</dbReference>
<dbReference type="Proteomes" id="UP000249061">
    <property type="component" value="Unassembled WGS sequence"/>
</dbReference>
<dbReference type="InterPro" id="IPR025943">
    <property type="entry name" value="Sigma_54_int_dom_ATP-bd_2"/>
</dbReference>
<accession>A0A2W5VRQ7</accession>
<dbReference type="AlphaFoldDB" id="A0A2W5VRQ7"/>
<dbReference type="InterPro" id="IPR058031">
    <property type="entry name" value="AAA_lid_NorR"/>
</dbReference>
<dbReference type="InterPro" id="IPR025944">
    <property type="entry name" value="Sigma_54_int_dom_CS"/>
</dbReference>
<dbReference type="PROSITE" id="PS00675">
    <property type="entry name" value="SIGMA54_INTERACT_1"/>
    <property type="match status" value="1"/>
</dbReference>
<proteinExistence type="predicted"/>
<feature type="domain" description="Sigma-54 factor interaction" evidence="7">
    <location>
        <begin position="127"/>
        <end position="355"/>
    </location>
</feature>
<dbReference type="PROSITE" id="PS00676">
    <property type="entry name" value="SIGMA54_INTERACT_2"/>
    <property type="match status" value="1"/>
</dbReference>
<keyword evidence="4" id="KW-0238">DNA-binding</keyword>
<dbReference type="InterPro" id="IPR027417">
    <property type="entry name" value="P-loop_NTPase"/>
</dbReference>
<dbReference type="InterPro" id="IPR025662">
    <property type="entry name" value="Sigma_54_int_dom_ATP-bd_1"/>
</dbReference>
<dbReference type="InterPro" id="IPR008984">
    <property type="entry name" value="SMAD_FHA_dom_sf"/>
</dbReference>